<gene>
    <name evidence="1" type="ORF">JOF47_002293</name>
</gene>
<evidence type="ECO:0000313" key="2">
    <source>
        <dbReference type="Proteomes" id="UP001296993"/>
    </source>
</evidence>
<name>A0ABS4XE73_9MICC</name>
<comment type="caution">
    <text evidence="1">The sequence shown here is derived from an EMBL/GenBank/DDBJ whole genome shotgun (WGS) entry which is preliminary data.</text>
</comment>
<dbReference type="RefSeq" id="WP_209997929.1">
    <property type="nucleotide sequence ID" value="NZ_BAAAJY010000030.1"/>
</dbReference>
<sequence>MFTLNTKNHAGQSVWVAGRTSMMCGKKQRRLYNASQEAALAAKLLTRGTNAPIEVTGVVVVVTPKNLTVRE</sequence>
<dbReference type="Proteomes" id="UP001296993">
    <property type="component" value="Unassembled WGS sequence"/>
</dbReference>
<proteinExistence type="predicted"/>
<evidence type="ECO:0008006" key="3">
    <source>
        <dbReference type="Google" id="ProtNLM"/>
    </source>
</evidence>
<keyword evidence="2" id="KW-1185">Reference proteome</keyword>
<protein>
    <recommendedName>
        <fullName evidence="3">DUF2188 domain-containing protein</fullName>
    </recommendedName>
</protein>
<organism evidence="1 2">
    <name type="scientific">Paeniglutamicibacter kerguelensis</name>
    <dbReference type="NCBI Taxonomy" id="254788"/>
    <lineage>
        <taxon>Bacteria</taxon>
        <taxon>Bacillati</taxon>
        <taxon>Actinomycetota</taxon>
        <taxon>Actinomycetes</taxon>
        <taxon>Micrococcales</taxon>
        <taxon>Micrococcaceae</taxon>
        <taxon>Paeniglutamicibacter</taxon>
    </lineage>
</organism>
<dbReference type="EMBL" id="JAGIOF010000001">
    <property type="protein sequence ID" value="MBP2386782.1"/>
    <property type="molecule type" value="Genomic_DNA"/>
</dbReference>
<reference evidence="1 2" key="1">
    <citation type="submission" date="2021-03" db="EMBL/GenBank/DDBJ databases">
        <title>Sequencing the genomes of 1000 actinobacteria strains.</title>
        <authorList>
            <person name="Klenk H.-P."/>
        </authorList>
    </citation>
    <scope>NUCLEOTIDE SEQUENCE [LARGE SCALE GENOMIC DNA]</scope>
    <source>
        <strain evidence="1 2">DSM 15797</strain>
    </source>
</reference>
<evidence type="ECO:0000313" key="1">
    <source>
        <dbReference type="EMBL" id="MBP2386782.1"/>
    </source>
</evidence>
<accession>A0ABS4XE73</accession>